<proteinExistence type="predicted"/>
<reference evidence="1" key="2">
    <citation type="journal article" date="2015" name="Fish Shellfish Immunol.">
        <title>Early steps in the European eel (Anguilla anguilla)-Vibrio vulnificus interaction in the gills: Role of the RtxA13 toxin.</title>
        <authorList>
            <person name="Callol A."/>
            <person name="Pajuelo D."/>
            <person name="Ebbesson L."/>
            <person name="Teles M."/>
            <person name="MacKenzie S."/>
            <person name="Amaro C."/>
        </authorList>
    </citation>
    <scope>NUCLEOTIDE SEQUENCE</scope>
</reference>
<name>A0A0E9WF85_ANGAN</name>
<dbReference type="EMBL" id="GBXM01020424">
    <property type="protein sequence ID" value="JAH88153.1"/>
    <property type="molecule type" value="Transcribed_RNA"/>
</dbReference>
<dbReference type="AlphaFoldDB" id="A0A0E9WF85"/>
<reference evidence="1" key="1">
    <citation type="submission" date="2014-11" db="EMBL/GenBank/DDBJ databases">
        <authorList>
            <person name="Amaro Gonzalez C."/>
        </authorList>
    </citation>
    <scope>NUCLEOTIDE SEQUENCE</scope>
</reference>
<evidence type="ECO:0000313" key="1">
    <source>
        <dbReference type="EMBL" id="JAH88153.1"/>
    </source>
</evidence>
<sequence>MKNVKTRIYILYINTQYMKAEMSGKICSFKSIEIDGDSGKVREGDRHSISLRFHMPRVELHPLDNLNKQDWHPGQGGKNTSVKFSQPDTILNSLWFKLK</sequence>
<organism evidence="1">
    <name type="scientific">Anguilla anguilla</name>
    <name type="common">European freshwater eel</name>
    <name type="synonym">Muraena anguilla</name>
    <dbReference type="NCBI Taxonomy" id="7936"/>
    <lineage>
        <taxon>Eukaryota</taxon>
        <taxon>Metazoa</taxon>
        <taxon>Chordata</taxon>
        <taxon>Craniata</taxon>
        <taxon>Vertebrata</taxon>
        <taxon>Euteleostomi</taxon>
        <taxon>Actinopterygii</taxon>
        <taxon>Neopterygii</taxon>
        <taxon>Teleostei</taxon>
        <taxon>Anguilliformes</taxon>
        <taxon>Anguillidae</taxon>
        <taxon>Anguilla</taxon>
    </lineage>
</organism>
<protein>
    <submittedName>
        <fullName evidence="1">Uncharacterized protein</fullName>
    </submittedName>
</protein>
<accession>A0A0E9WF85</accession>